<dbReference type="PATRIC" id="fig|1121451.3.peg.1543"/>
<sequence length="417" mass="46280">MPDASTWDWNPGRREVQDTGSWSDKFEWVEEFHASPDGEKVGAVVKTGDMEFTACVNGDVWEERYDRVFYLRFSPDSRLTGIVQQEGEWTLSVDGKHWPEMYGYIWDTNFGPDGSITCAVQQDMEYGMGVDGVLWENFFENANNFTTGSDGKSTAAVVQVQSLDQADVDTFQKGVFSVAVNGTAWDNVFMNCYTPVFDAECKKVACQIRKTLYDYTIAVDGKIWQREFQCVWAPVFNPATGAVVAPVRLGGKWGMAQDGELIWPAAFANCWHQQFSADGNKLWAIVAPSFGKFTVAVDGKPWDVTAPVVIDLAVSPDGNRGAALGKDDKVYSVICDGKAWPGSFEMAWKPVFSPDSTKVAAKVEKKGRFTVLLDGKPYGQDFDQCWEPVFSPCSSKVLIRAIDGGKFVRIVADVSEF</sequence>
<keyword evidence="2" id="KW-1185">Reference proteome</keyword>
<name>L0R9W5_9BACT</name>
<organism evidence="1 2">
    <name type="scientific">Maridesulfovibrio hydrothermalis AM13 = DSM 14728</name>
    <dbReference type="NCBI Taxonomy" id="1121451"/>
    <lineage>
        <taxon>Bacteria</taxon>
        <taxon>Pseudomonadati</taxon>
        <taxon>Thermodesulfobacteriota</taxon>
        <taxon>Desulfovibrionia</taxon>
        <taxon>Desulfovibrionales</taxon>
        <taxon>Desulfovibrionaceae</taxon>
        <taxon>Maridesulfovibrio</taxon>
    </lineage>
</organism>
<proteinExistence type="predicted"/>
<dbReference type="SUPFAM" id="SSF82171">
    <property type="entry name" value="DPP6 N-terminal domain-like"/>
    <property type="match status" value="1"/>
</dbReference>
<accession>L0R9W5</accession>
<dbReference type="eggNOG" id="COG0823">
    <property type="taxonomic scope" value="Bacteria"/>
</dbReference>
<protein>
    <recommendedName>
        <fullName evidence="3">WD40 repeat domain-containing protein</fullName>
    </recommendedName>
</protein>
<dbReference type="Proteomes" id="UP000010808">
    <property type="component" value="Chromosome"/>
</dbReference>
<dbReference type="RefSeq" id="WP_015336177.1">
    <property type="nucleotide sequence ID" value="NC_020055.1"/>
</dbReference>
<dbReference type="OrthoDB" id="5391607at2"/>
<gene>
    <name evidence="1" type="ORF">DESAM_21292</name>
</gene>
<dbReference type="AlphaFoldDB" id="L0R9W5"/>
<dbReference type="NCBIfam" id="NF045725">
    <property type="entry name" value="TmcD_fam"/>
    <property type="match status" value="1"/>
</dbReference>
<evidence type="ECO:0008006" key="3">
    <source>
        <dbReference type="Google" id="ProtNLM"/>
    </source>
</evidence>
<reference evidence="1 2" key="1">
    <citation type="submission" date="2012-10" db="EMBL/GenBank/DDBJ databases">
        <authorList>
            <person name="Genoscope - CEA"/>
        </authorList>
    </citation>
    <scope>NUCLEOTIDE SEQUENCE [LARGE SCALE GENOMIC DNA]</scope>
    <source>
        <strain evidence="2">AM13 / DSM 14728</strain>
    </source>
</reference>
<dbReference type="STRING" id="1121451.DESAM_21292"/>
<dbReference type="KEGG" id="dhy:DESAM_21292"/>
<dbReference type="HOGENOM" id="CLU_653329_0_0_7"/>
<evidence type="ECO:0000313" key="1">
    <source>
        <dbReference type="EMBL" id="CCO23573.1"/>
    </source>
</evidence>
<evidence type="ECO:0000313" key="2">
    <source>
        <dbReference type="Proteomes" id="UP000010808"/>
    </source>
</evidence>
<dbReference type="EMBL" id="FO203522">
    <property type="protein sequence ID" value="CCO23573.1"/>
    <property type="molecule type" value="Genomic_DNA"/>
</dbReference>